<organism evidence="2 3">
    <name type="scientific">Apostasia shenzhenica</name>
    <dbReference type="NCBI Taxonomy" id="1088818"/>
    <lineage>
        <taxon>Eukaryota</taxon>
        <taxon>Viridiplantae</taxon>
        <taxon>Streptophyta</taxon>
        <taxon>Embryophyta</taxon>
        <taxon>Tracheophyta</taxon>
        <taxon>Spermatophyta</taxon>
        <taxon>Magnoliopsida</taxon>
        <taxon>Liliopsida</taxon>
        <taxon>Asparagales</taxon>
        <taxon>Orchidaceae</taxon>
        <taxon>Apostasioideae</taxon>
        <taxon>Apostasia</taxon>
    </lineage>
</organism>
<evidence type="ECO:0000313" key="2">
    <source>
        <dbReference type="EMBL" id="PKA56507.1"/>
    </source>
</evidence>
<gene>
    <name evidence="2" type="ORF">AXF42_Ash015280</name>
</gene>
<reference evidence="2 3" key="1">
    <citation type="journal article" date="2017" name="Nature">
        <title>The Apostasia genome and the evolution of orchids.</title>
        <authorList>
            <person name="Zhang G.Q."/>
            <person name="Liu K.W."/>
            <person name="Li Z."/>
            <person name="Lohaus R."/>
            <person name="Hsiao Y.Y."/>
            <person name="Niu S.C."/>
            <person name="Wang J.Y."/>
            <person name="Lin Y.C."/>
            <person name="Xu Q."/>
            <person name="Chen L.J."/>
            <person name="Yoshida K."/>
            <person name="Fujiwara S."/>
            <person name="Wang Z.W."/>
            <person name="Zhang Y.Q."/>
            <person name="Mitsuda N."/>
            <person name="Wang M."/>
            <person name="Liu G.H."/>
            <person name="Pecoraro L."/>
            <person name="Huang H.X."/>
            <person name="Xiao X.J."/>
            <person name="Lin M."/>
            <person name="Wu X.Y."/>
            <person name="Wu W.L."/>
            <person name="Chen Y.Y."/>
            <person name="Chang S.B."/>
            <person name="Sakamoto S."/>
            <person name="Ohme-Takagi M."/>
            <person name="Yagi M."/>
            <person name="Zeng S.J."/>
            <person name="Shen C.Y."/>
            <person name="Yeh C.M."/>
            <person name="Luo Y.B."/>
            <person name="Tsai W.C."/>
            <person name="Van de Peer Y."/>
            <person name="Liu Z.J."/>
        </authorList>
    </citation>
    <scope>NUCLEOTIDE SEQUENCE [LARGE SCALE GENOMIC DNA]</scope>
    <source>
        <strain evidence="3">cv. Shenzhen</strain>
        <tissue evidence="2">Stem</tissue>
    </source>
</reference>
<dbReference type="Proteomes" id="UP000236161">
    <property type="component" value="Unassembled WGS sequence"/>
</dbReference>
<feature type="compositionally biased region" description="Basic and acidic residues" evidence="1">
    <location>
        <begin position="102"/>
        <end position="111"/>
    </location>
</feature>
<dbReference type="EMBL" id="KZ451971">
    <property type="protein sequence ID" value="PKA56507.1"/>
    <property type="molecule type" value="Genomic_DNA"/>
</dbReference>
<sequence>MESTWFTAARFLPFSPENCGFSSSPPSSKCLSLRAWSLTSGSGCALSLNCRKVAGWRNGARYFLPSVDQSSINPRPPSTSSVNRENLAEAMLKHQQLDKILHHQQRRERDVVSCQPRKLTGKKSGAKLGRV</sequence>
<name>A0A2I0ALS9_9ASPA</name>
<dbReference type="AlphaFoldDB" id="A0A2I0ALS9"/>
<evidence type="ECO:0000256" key="1">
    <source>
        <dbReference type="SAM" id="MobiDB-lite"/>
    </source>
</evidence>
<accession>A0A2I0ALS9</accession>
<protein>
    <submittedName>
        <fullName evidence="2">Uncharacterized protein</fullName>
    </submittedName>
</protein>
<evidence type="ECO:0000313" key="3">
    <source>
        <dbReference type="Proteomes" id="UP000236161"/>
    </source>
</evidence>
<feature type="compositionally biased region" description="Basic residues" evidence="1">
    <location>
        <begin position="119"/>
        <end position="131"/>
    </location>
</feature>
<feature type="region of interest" description="Disordered" evidence="1">
    <location>
        <begin position="102"/>
        <end position="131"/>
    </location>
</feature>
<proteinExistence type="predicted"/>
<keyword evidence="3" id="KW-1185">Reference proteome</keyword>